<name>A0A7J8DIN5_ROUAE</name>
<keyword evidence="2" id="KW-1185">Reference proteome</keyword>
<dbReference type="AlphaFoldDB" id="A0A7J8DIN5"/>
<sequence length="185" mass="20407">MHFRKHIFVLYSETRCRILNVGLQRHTPTYRDYGIFRRSHRGELDPTTLNIRATAWRSQSSPFNKGGLTFSSPRFLHGGLSLWLINGKLECRASKLKASSARSLGFCARDEAGSEEMRVGPGRARWEMGSETPCVEAGAPFRHSECSREGGLLWSFQGCVSLEMRSEGTISSLPVGASGGVGAVQ</sequence>
<evidence type="ECO:0000313" key="1">
    <source>
        <dbReference type="EMBL" id="KAF6422849.1"/>
    </source>
</evidence>
<accession>A0A7J8DIN5</accession>
<gene>
    <name evidence="1" type="ORF">HJG63_008645</name>
</gene>
<dbReference type="Proteomes" id="UP000593571">
    <property type="component" value="Unassembled WGS sequence"/>
</dbReference>
<proteinExistence type="predicted"/>
<dbReference type="EMBL" id="JACASE010000012">
    <property type="protein sequence ID" value="KAF6422849.1"/>
    <property type="molecule type" value="Genomic_DNA"/>
</dbReference>
<reference evidence="1 2" key="1">
    <citation type="journal article" date="2020" name="Nature">
        <title>Six reference-quality genomes reveal evolution of bat adaptations.</title>
        <authorList>
            <person name="Jebb D."/>
            <person name="Huang Z."/>
            <person name="Pippel M."/>
            <person name="Hughes G.M."/>
            <person name="Lavrichenko K."/>
            <person name="Devanna P."/>
            <person name="Winkler S."/>
            <person name="Jermiin L.S."/>
            <person name="Skirmuntt E.C."/>
            <person name="Katzourakis A."/>
            <person name="Burkitt-Gray L."/>
            <person name="Ray D.A."/>
            <person name="Sullivan K.A.M."/>
            <person name="Roscito J.G."/>
            <person name="Kirilenko B.M."/>
            <person name="Davalos L.M."/>
            <person name="Corthals A.P."/>
            <person name="Power M.L."/>
            <person name="Jones G."/>
            <person name="Ransome R.D."/>
            <person name="Dechmann D.K.N."/>
            <person name="Locatelli A.G."/>
            <person name="Puechmaille S.J."/>
            <person name="Fedrigo O."/>
            <person name="Jarvis E.D."/>
            <person name="Hiller M."/>
            <person name="Vernes S.C."/>
            <person name="Myers E.W."/>
            <person name="Teeling E.C."/>
        </authorList>
    </citation>
    <scope>NUCLEOTIDE SEQUENCE [LARGE SCALE GENOMIC DNA]</scope>
    <source>
        <strain evidence="1">MRouAeg1</strain>
        <tissue evidence="1">Muscle</tissue>
    </source>
</reference>
<comment type="caution">
    <text evidence="1">The sequence shown here is derived from an EMBL/GenBank/DDBJ whole genome shotgun (WGS) entry which is preliminary data.</text>
</comment>
<organism evidence="1 2">
    <name type="scientific">Rousettus aegyptiacus</name>
    <name type="common">Egyptian fruit bat</name>
    <name type="synonym">Pteropus aegyptiacus</name>
    <dbReference type="NCBI Taxonomy" id="9407"/>
    <lineage>
        <taxon>Eukaryota</taxon>
        <taxon>Metazoa</taxon>
        <taxon>Chordata</taxon>
        <taxon>Craniata</taxon>
        <taxon>Vertebrata</taxon>
        <taxon>Euteleostomi</taxon>
        <taxon>Mammalia</taxon>
        <taxon>Eutheria</taxon>
        <taxon>Laurasiatheria</taxon>
        <taxon>Chiroptera</taxon>
        <taxon>Yinpterochiroptera</taxon>
        <taxon>Pteropodoidea</taxon>
        <taxon>Pteropodidae</taxon>
        <taxon>Rousettinae</taxon>
        <taxon>Rousettus</taxon>
    </lineage>
</organism>
<protein>
    <submittedName>
        <fullName evidence="1">Uncharacterized protein</fullName>
    </submittedName>
</protein>
<evidence type="ECO:0000313" key="2">
    <source>
        <dbReference type="Proteomes" id="UP000593571"/>
    </source>
</evidence>